<dbReference type="AlphaFoldDB" id="A0A918SGH2"/>
<accession>A0A918SGH2</accession>
<proteinExistence type="predicted"/>
<name>A0A918SGH2_9FLAO</name>
<dbReference type="Pfam" id="PF14066">
    <property type="entry name" value="DUF4256"/>
    <property type="match status" value="1"/>
</dbReference>
<evidence type="ECO:0000313" key="1">
    <source>
        <dbReference type="EMBL" id="GHA37988.1"/>
    </source>
</evidence>
<reference evidence="1" key="1">
    <citation type="journal article" date="2014" name="Int. J. Syst. Evol. Microbiol.">
        <title>Complete genome sequence of Corynebacterium casei LMG S-19264T (=DSM 44701T), isolated from a smear-ripened cheese.</title>
        <authorList>
            <consortium name="US DOE Joint Genome Institute (JGI-PGF)"/>
            <person name="Walter F."/>
            <person name="Albersmeier A."/>
            <person name="Kalinowski J."/>
            <person name="Ruckert C."/>
        </authorList>
    </citation>
    <scope>NUCLEOTIDE SEQUENCE</scope>
    <source>
        <strain evidence="1">KCTC 12719</strain>
    </source>
</reference>
<dbReference type="EMBL" id="BMXB01000006">
    <property type="protein sequence ID" value="GHA37988.1"/>
    <property type="molecule type" value="Genomic_DNA"/>
</dbReference>
<evidence type="ECO:0000313" key="2">
    <source>
        <dbReference type="Proteomes" id="UP000610456"/>
    </source>
</evidence>
<evidence type="ECO:0008006" key="3">
    <source>
        <dbReference type="Google" id="ProtNLM"/>
    </source>
</evidence>
<dbReference type="InterPro" id="IPR025352">
    <property type="entry name" value="DUF4256"/>
</dbReference>
<gene>
    <name evidence="1" type="ORF">GCM10007103_19460</name>
</gene>
<sequence length="184" mass="21638">MKKLSAQETNSILEVLKKRFMDNQERFPTVNWSEIETKLAKNQDKLWSINEMEKTGGEPSLLEYNVDSKRYIFCDFSIESPKGRRSLCYDNKALELRKKYKPINSAKNMAQHMGVDLMNEKEYRKLQTFDKFDTKTSSWLETPENIRKLGGAIFGDFRYDQVFIYHNGADSYYAVRGFRGILQL</sequence>
<organism evidence="1 2">
    <name type="scientific">Salinimicrobium marinum</name>
    <dbReference type="NCBI Taxonomy" id="680283"/>
    <lineage>
        <taxon>Bacteria</taxon>
        <taxon>Pseudomonadati</taxon>
        <taxon>Bacteroidota</taxon>
        <taxon>Flavobacteriia</taxon>
        <taxon>Flavobacteriales</taxon>
        <taxon>Flavobacteriaceae</taxon>
        <taxon>Salinimicrobium</taxon>
    </lineage>
</organism>
<dbReference type="Proteomes" id="UP000610456">
    <property type="component" value="Unassembled WGS sequence"/>
</dbReference>
<keyword evidence="2" id="KW-1185">Reference proteome</keyword>
<dbReference type="RefSeq" id="WP_189604550.1">
    <property type="nucleotide sequence ID" value="NZ_BMXB01000006.1"/>
</dbReference>
<protein>
    <recommendedName>
        <fullName evidence="3">DUF4256 domain-containing protein</fullName>
    </recommendedName>
</protein>
<reference evidence="1" key="2">
    <citation type="submission" date="2020-09" db="EMBL/GenBank/DDBJ databases">
        <authorList>
            <person name="Sun Q."/>
            <person name="Kim S."/>
        </authorList>
    </citation>
    <scope>NUCLEOTIDE SEQUENCE</scope>
    <source>
        <strain evidence="1">KCTC 12719</strain>
    </source>
</reference>
<comment type="caution">
    <text evidence="1">The sequence shown here is derived from an EMBL/GenBank/DDBJ whole genome shotgun (WGS) entry which is preliminary data.</text>
</comment>